<dbReference type="GO" id="GO:0015074">
    <property type="term" value="P:DNA integration"/>
    <property type="evidence" value="ECO:0007669"/>
    <property type="project" value="UniProtKB-KW"/>
</dbReference>
<reference evidence="7" key="1">
    <citation type="submission" date="2016-10" db="EMBL/GenBank/DDBJ databases">
        <authorList>
            <person name="Varghese N."/>
            <person name="Submissions S."/>
        </authorList>
    </citation>
    <scope>NUCLEOTIDE SEQUENCE [LARGE SCALE GENOMIC DNA]</scope>
    <source>
        <strain evidence="7">LMG 25967</strain>
    </source>
</reference>
<dbReference type="InterPro" id="IPR053876">
    <property type="entry name" value="Phage_int_M"/>
</dbReference>
<evidence type="ECO:0000259" key="5">
    <source>
        <dbReference type="PROSITE" id="PS51898"/>
    </source>
</evidence>
<dbReference type="InterPro" id="IPR011010">
    <property type="entry name" value="DNA_brk_join_enz"/>
</dbReference>
<keyword evidence="3" id="KW-0238">DNA-binding</keyword>
<dbReference type="InterPro" id="IPR002104">
    <property type="entry name" value="Integrase_catalytic"/>
</dbReference>
<dbReference type="InterPro" id="IPR025166">
    <property type="entry name" value="Integrase_DNA_bind_dom"/>
</dbReference>
<evidence type="ECO:0000313" key="7">
    <source>
        <dbReference type="Proteomes" id="UP000242930"/>
    </source>
</evidence>
<evidence type="ECO:0000313" key="6">
    <source>
        <dbReference type="EMBL" id="SEJ92450.1"/>
    </source>
</evidence>
<proteinExistence type="inferred from homology"/>
<dbReference type="PROSITE" id="PS51898">
    <property type="entry name" value="TYR_RECOMBINASE"/>
    <property type="match status" value="1"/>
</dbReference>
<protein>
    <submittedName>
        <fullName evidence="6">Integrase</fullName>
    </submittedName>
</protein>
<dbReference type="PANTHER" id="PTHR30629:SF2">
    <property type="entry name" value="PROPHAGE INTEGRASE INTS-RELATED"/>
    <property type="match status" value="1"/>
</dbReference>
<dbReference type="Proteomes" id="UP000242930">
    <property type="component" value="Unassembled WGS sequence"/>
</dbReference>
<dbReference type="Gene3D" id="1.10.150.130">
    <property type="match status" value="1"/>
</dbReference>
<organism evidence="6 7">
    <name type="scientific">Pseudomonas linyingensis</name>
    <dbReference type="NCBI Taxonomy" id="915471"/>
    <lineage>
        <taxon>Bacteria</taxon>
        <taxon>Pseudomonadati</taxon>
        <taxon>Pseudomonadota</taxon>
        <taxon>Gammaproteobacteria</taxon>
        <taxon>Pseudomonadales</taxon>
        <taxon>Pseudomonadaceae</taxon>
        <taxon>Pseudomonas</taxon>
    </lineage>
</organism>
<dbReference type="InterPro" id="IPR013762">
    <property type="entry name" value="Integrase-like_cat_sf"/>
</dbReference>
<evidence type="ECO:0000256" key="2">
    <source>
        <dbReference type="ARBA" id="ARBA00022908"/>
    </source>
</evidence>
<keyword evidence="2" id="KW-0229">DNA integration</keyword>
<dbReference type="Pfam" id="PF00589">
    <property type="entry name" value="Phage_integrase"/>
    <property type="match status" value="1"/>
</dbReference>
<accession>A0A1H7D0B4</accession>
<dbReference type="AlphaFoldDB" id="A0A1H7D0B4"/>
<dbReference type="PANTHER" id="PTHR30629">
    <property type="entry name" value="PROPHAGE INTEGRASE"/>
    <property type="match status" value="1"/>
</dbReference>
<dbReference type="Pfam" id="PF13356">
    <property type="entry name" value="Arm-DNA-bind_3"/>
    <property type="match status" value="1"/>
</dbReference>
<dbReference type="InterPro" id="IPR038488">
    <property type="entry name" value="Integrase_DNA-bd_sf"/>
</dbReference>
<evidence type="ECO:0000256" key="4">
    <source>
        <dbReference type="ARBA" id="ARBA00023172"/>
    </source>
</evidence>
<dbReference type="InterPro" id="IPR010998">
    <property type="entry name" value="Integrase_recombinase_N"/>
</dbReference>
<dbReference type="GO" id="GO:0006310">
    <property type="term" value="P:DNA recombination"/>
    <property type="evidence" value="ECO:0007669"/>
    <property type="project" value="UniProtKB-KW"/>
</dbReference>
<keyword evidence="4" id="KW-0233">DNA recombination</keyword>
<name>A0A1H7D0B4_9PSED</name>
<dbReference type="OrthoDB" id="9795573at2"/>
<dbReference type="CDD" id="cd00801">
    <property type="entry name" value="INT_P4_C"/>
    <property type="match status" value="1"/>
</dbReference>
<sequence>MSKLTPKFVKELIAPGVHQDGRGLMLRVSPTGKKSWVFRFSLDGGRHDLGIGSYPSLSLRDARLAADQFRLDISRGINPVAQRTAARVKSQRAPAHSFKVEAERYVKTHSPAWSEKHAGQWRGSLERYVYPVIGRFKVEEVETEDVLEVLEPIWSTVPVTARRVRNRIELVLDAARARNLRSGENPARWRGHLDKLLPKQGHVVCPYPAMTPRQAANLMYQLDGLIVPAARACELAILSAARNQEVCRAQWDEINWNEGIWIIPGNRMKARREHRIPLTTRMRAIFEAQQGQHERWIFPDSRGRGPLPGNAIGRMMVSVNFSGFVPHGLRSTFRTWAAEHTDFQREVCEMALAHSLESRVEAAYNRGDLLEKRRRLMQTWEDFLVSEMLILEEVLPSGSAPVIEEPACA</sequence>
<dbReference type="STRING" id="915471.SAMN05216201_1334"/>
<evidence type="ECO:0000256" key="3">
    <source>
        <dbReference type="ARBA" id="ARBA00023125"/>
    </source>
</evidence>
<dbReference type="Gene3D" id="1.10.443.10">
    <property type="entry name" value="Intergrase catalytic core"/>
    <property type="match status" value="1"/>
</dbReference>
<evidence type="ECO:0000256" key="1">
    <source>
        <dbReference type="ARBA" id="ARBA00008857"/>
    </source>
</evidence>
<dbReference type="Pfam" id="PF22022">
    <property type="entry name" value="Phage_int_M"/>
    <property type="match status" value="1"/>
</dbReference>
<dbReference type="Gene3D" id="3.30.160.390">
    <property type="entry name" value="Integrase, DNA-binding domain"/>
    <property type="match status" value="1"/>
</dbReference>
<dbReference type="InterPro" id="IPR050808">
    <property type="entry name" value="Phage_Integrase"/>
</dbReference>
<dbReference type="SUPFAM" id="SSF56349">
    <property type="entry name" value="DNA breaking-rejoining enzymes"/>
    <property type="match status" value="1"/>
</dbReference>
<comment type="similarity">
    <text evidence="1">Belongs to the 'phage' integrase family.</text>
</comment>
<dbReference type="RefSeq" id="WP_090313867.1">
    <property type="nucleotide sequence ID" value="NZ_FNZE01000033.1"/>
</dbReference>
<keyword evidence="7" id="KW-1185">Reference proteome</keyword>
<gene>
    <name evidence="6" type="ORF">SAMN05216201_1334</name>
</gene>
<dbReference type="GO" id="GO:0003677">
    <property type="term" value="F:DNA binding"/>
    <property type="evidence" value="ECO:0007669"/>
    <property type="project" value="UniProtKB-KW"/>
</dbReference>
<dbReference type="EMBL" id="FNZE01000033">
    <property type="protein sequence ID" value="SEJ92450.1"/>
    <property type="molecule type" value="Genomic_DNA"/>
</dbReference>
<feature type="domain" description="Tyr recombinase" evidence="5">
    <location>
        <begin position="205"/>
        <end position="377"/>
    </location>
</feature>